<gene>
    <name evidence="2" type="ORF">BINO364_LOCUS13873</name>
</gene>
<dbReference type="Proteomes" id="UP000838878">
    <property type="component" value="Chromosome 7"/>
</dbReference>
<feature type="region of interest" description="Disordered" evidence="1">
    <location>
        <begin position="86"/>
        <end position="112"/>
    </location>
</feature>
<dbReference type="EMBL" id="OV170227">
    <property type="protein sequence ID" value="CAH0728685.1"/>
    <property type="molecule type" value="Genomic_DNA"/>
</dbReference>
<reference evidence="2" key="1">
    <citation type="submission" date="2021-12" db="EMBL/GenBank/DDBJ databases">
        <authorList>
            <person name="Martin H S."/>
        </authorList>
    </citation>
    <scope>NUCLEOTIDE SEQUENCE</scope>
</reference>
<evidence type="ECO:0000256" key="1">
    <source>
        <dbReference type="SAM" id="MobiDB-lite"/>
    </source>
</evidence>
<name>A0A8J9YJ71_9NEOP</name>
<proteinExistence type="predicted"/>
<protein>
    <submittedName>
        <fullName evidence="2">Uncharacterized protein</fullName>
    </submittedName>
</protein>
<evidence type="ECO:0000313" key="2">
    <source>
        <dbReference type="EMBL" id="CAH0728685.1"/>
    </source>
</evidence>
<organism evidence="2 3">
    <name type="scientific">Brenthis ino</name>
    <name type="common">lesser marbled fritillary</name>
    <dbReference type="NCBI Taxonomy" id="405034"/>
    <lineage>
        <taxon>Eukaryota</taxon>
        <taxon>Metazoa</taxon>
        <taxon>Ecdysozoa</taxon>
        <taxon>Arthropoda</taxon>
        <taxon>Hexapoda</taxon>
        <taxon>Insecta</taxon>
        <taxon>Pterygota</taxon>
        <taxon>Neoptera</taxon>
        <taxon>Endopterygota</taxon>
        <taxon>Lepidoptera</taxon>
        <taxon>Glossata</taxon>
        <taxon>Ditrysia</taxon>
        <taxon>Papilionoidea</taxon>
        <taxon>Nymphalidae</taxon>
        <taxon>Heliconiinae</taxon>
        <taxon>Argynnini</taxon>
        <taxon>Brenthis</taxon>
    </lineage>
</organism>
<accession>A0A8J9YJ71</accession>
<sequence>MCPPRRARLRLAHTLPPALRRVRRLYRQARVHIPQEHAYEKAMQKEKQAEKIIQKALDVNLAWIVRNEFCKQRAIEDQRQALAEPVALTSEAQSGSPHRRNDTTRNSSLDIYLLGPSTSKDIVPVKIENIEDEYNENEPENMEGSEF</sequence>
<keyword evidence="3" id="KW-1185">Reference proteome</keyword>
<dbReference type="AlphaFoldDB" id="A0A8J9YJ71"/>
<feature type="non-terminal residue" evidence="2">
    <location>
        <position position="147"/>
    </location>
</feature>
<evidence type="ECO:0000313" key="3">
    <source>
        <dbReference type="Proteomes" id="UP000838878"/>
    </source>
</evidence>